<evidence type="ECO:0000256" key="2">
    <source>
        <dbReference type="SAM" id="MobiDB-lite"/>
    </source>
</evidence>
<dbReference type="SMART" id="SM00360">
    <property type="entry name" value="RRM"/>
    <property type="match status" value="1"/>
</dbReference>
<evidence type="ECO:0000259" key="3">
    <source>
        <dbReference type="PROSITE" id="PS50102"/>
    </source>
</evidence>
<keyword evidence="4" id="KW-1185">Reference proteome</keyword>
<feature type="region of interest" description="Disordered" evidence="2">
    <location>
        <begin position="380"/>
        <end position="421"/>
    </location>
</feature>
<proteinExistence type="predicted"/>
<evidence type="ECO:0000256" key="1">
    <source>
        <dbReference type="PROSITE-ProRule" id="PRU00176"/>
    </source>
</evidence>
<dbReference type="SUPFAM" id="SSF54928">
    <property type="entry name" value="RNA-binding domain, RBD"/>
    <property type="match status" value="1"/>
</dbReference>
<dbReference type="Pfam" id="PF00076">
    <property type="entry name" value="RRM_1"/>
    <property type="match status" value="1"/>
</dbReference>
<dbReference type="Proteomes" id="UP000887540">
    <property type="component" value="Unplaced"/>
</dbReference>
<name>A0A914C6B9_9BILA</name>
<dbReference type="InterPro" id="IPR035979">
    <property type="entry name" value="RBD_domain_sf"/>
</dbReference>
<dbReference type="CDD" id="cd00590">
    <property type="entry name" value="RRM_SF"/>
    <property type="match status" value="1"/>
</dbReference>
<feature type="compositionally biased region" description="Polar residues" evidence="2">
    <location>
        <begin position="235"/>
        <end position="244"/>
    </location>
</feature>
<dbReference type="InterPro" id="IPR012677">
    <property type="entry name" value="Nucleotide-bd_a/b_plait_sf"/>
</dbReference>
<dbReference type="InterPro" id="IPR000504">
    <property type="entry name" value="RRM_dom"/>
</dbReference>
<feature type="compositionally biased region" description="Basic residues" evidence="2">
    <location>
        <begin position="402"/>
        <end position="412"/>
    </location>
</feature>
<feature type="compositionally biased region" description="Basic residues" evidence="2">
    <location>
        <begin position="316"/>
        <end position="329"/>
    </location>
</feature>
<keyword evidence="1" id="KW-0694">RNA-binding</keyword>
<organism evidence="4 5">
    <name type="scientific">Acrobeloides nanus</name>
    <dbReference type="NCBI Taxonomy" id="290746"/>
    <lineage>
        <taxon>Eukaryota</taxon>
        <taxon>Metazoa</taxon>
        <taxon>Ecdysozoa</taxon>
        <taxon>Nematoda</taxon>
        <taxon>Chromadorea</taxon>
        <taxon>Rhabditida</taxon>
        <taxon>Tylenchina</taxon>
        <taxon>Cephalobomorpha</taxon>
        <taxon>Cephaloboidea</taxon>
        <taxon>Cephalobidae</taxon>
        <taxon>Acrobeloides</taxon>
    </lineage>
</organism>
<sequence>MDTSAETSKKNRRKRPHTKLVRSQLKSKLEAAILSQKPQILELFQSDEKDNNFRVASLPTVIEKLGLKDSTEVKKLSPYGLRSISNITKVFSIDGPDNELKIRFHVKKRENLEDTIVYVDNLPATCSADRLRRRASVFGTVVNVHIPKPKRLTNRFNRMVHNVGYGFVQFATVKAAKRFIFKYASNSHLRRHKHSRARRRKLAKDPKNRDKRASSEGLATNIDISTQESEATEQLPETPSSVSAENSFEFEYAIAMASTGEKTTRKMEKMIVRSASTSSKVSTDFVRSVSVEEYRERKMTEVSESGNDTDLDIVEKKRKKRARKKRRRGPPAMSLTKMLKKIQVFPLKQYKELRAEYLNLKKERMSVLKKIVAEEREKLILSQDKNGQEKKPEEPKPERAQNKRSRKRKQRPSGKERLMKRAFKIKDLKFSQIPVVDQEQNV</sequence>
<dbReference type="WBParaSite" id="ACRNAN_Path_403.g1532.t1">
    <property type="protein sequence ID" value="ACRNAN_Path_403.g1532.t1"/>
    <property type="gene ID" value="ACRNAN_Path_403.g1532"/>
</dbReference>
<feature type="compositionally biased region" description="Basic and acidic residues" evidence="2">
    <location>
        <begin position="203"/>
        <end position="214"/>
    </location>
</feature>
<dbReference type="GO" id="GO:0003723">
    <property type="term" value="F:RNA binding"/>
    <property type="evidence" value="ECO:0007669"/>
    <property type="project" value="UniProtKB-UniRule"/>
</dbReference>
<dbReference type="Gene3D" id="3.30.70.330">
    <property type="match status" value="1"/>
</dbReference>
<accession>A0A914C6B9</accession>
<evidence type="ECO:0000313" key="4">
    <source>
        <dbReference type="Proteomes" id="UP000887540"/>
    </source>
</evidence>
<feature type="region of interest" description="Disordered" evidence="2">
    <location>
        <begin position="315"/>
        <end position="335"/>
    </location>
</feature>
<feature type="compositionally biased region" description="Basic residues" evidence="2">
    <location>
        <begin position="190"/>
        <end position="202"/>
    </location>
</feature>
<feature type="compositionally biased region" description="Basic and acidic residues" evidence="2">
    <location>
        <begin position="386"/>
        <end position="401"/>
    </location>
</feature>
<evidence type="ECO:0000313" key="5">
    <source>
        <dbReference type="WBParaSite" id="ACRNAN_Path_403.g1532.t1"/>
    </source>
</evidence>
<feature type="region of interest" description="Disordered" evidence="2">
    <location>
        <begin position="190"/>
        <end position="244"/>
    </location>
</feature>
<feature type="compositionally biased region" description="Basic residues" evidence="2">
    <location>
        <begin position="10"/>
        <end position="20"/>
    </location>
</feature>
<dbReference type="PROSITE" id="PS50102">
    <property type="entry name" value="RRM"/>
    <property type="match status" value="1"/>
</dbReference>
<feature type="region of interest" description="Disordered" evidence="2">
    <location>
        <begin position="1"/>
        <end position="20"/>
    </location>
</feature>
<feature type="domain" description="RRM" evidence="3">
    <location>
        <begin position="115"/>
        <end position="205"/>
    </location>
</feature>
<reference evidence="5" key="1">
    <citation type="submission" date="2022-11" db="UniProtKB">
        <authorList>
            <consortium name="WormBaseParasite"/>
        </authorList>
    </citation>
    <scope>IDENTIFICATION</scope>
</reference>
<dbReference type="AlphaFoldDB" id="A0A914C6B9"/>
<protein>
    <submittedName>
        <fullName evidence="5">RRM domain-containing protein</fullName>
    </submittedName>
</protein>